<dbReference type="Proteomes" id="UP000275076">
    <property type="component" value="Unassembled WGS sequence"/>
</dbReference>
<dbReference type="Gene3D" id="3.20.20.100">
    <property type="entry name" value="NADP-dependent oxidoreductase domain"/>
    <property type="match status" value="1"/>
</dbReference>
<dbReference type="SUPFAM" id="SSF51430">
    <property type="entry name" value="NAD(P)-linked oxidoreductase"/>
    <property type="match status" value="1"/>
</dbReference>
<organism evidence="2 3">
    <name type="scientific">Salibacterium salarium</name>
    <dbReference type="NCBI Taxonomy" id="284579"/>
    <lineage>
        <taxon>Bacteria</taxon>
        <taxon>Bacillati</taxon>
        <taxon>Bacillota</taxon>
        <taxon>Bacilli</taxon>
        <taxon>Bacillales</taxon>
        <taxon>Bacillaceae</taxon>
    </lineage>
</organism>
<protein>
    <submittedName>
        <fullName evidence="2">Aldo/keto reductase</fullName>
    </submittedName>
</protein>
<reference evidence="2 3" key="1">
    <citation type="submission" date="2018-10" db="EMBL/GenBank/DDBJ databases">
        <title>Draft genome sequence of Bacillus salarius IM0101, isolated from a hypersaline soil in Inner Mongolia, China.</title>
        <authorList>
            <person name="Yamprayoonswat W."/>
            <person name="Boonvisut S."/>
            <person name="Jumpathong W."/>
            <person name="Sittihan S."/>
            <person name="Ruangsuj P."/>
            <person name="Wanthongcharoen S."/>
            <person name="Thongpramul N."/>
            <person name="Pimmason S."/>
            <person name="Yu B."/>
            <person name="Yasawong M."/>
        </authorList>
    </citation>
    <scope>NUCLEOTIDE SEQUENCE [LARGE SCALE GENOMIC DNA]</scope>
    <source>
        <strain evidence="2 3">IM0101</strain>
    </source>
</reference>
<dbReference type="InterPro" id="IPR023210">
    <property type="entry name" value="NADP_OxRdtase_dom"/>
</dbReference>
<accession>A0A3R9QWA9</accession>
<dbReference type="PANTHER" id="PTHR43638">
    <property type="entry name" value="OXIDOREDUCTASE, ALDO/KETO REDUCTASE FAMILY PROTEIN"/>
    <property type="match status" value="1"/>
</dbReference>
<evidence type="ECO:0000259" key="1">
    <source>
        <dbReference type="Pfam" id="PF00248"/>
    </source>
</evidence>
<dbReference type="AlphaFoldDB" id="A0A3R9QWA9"/>
<gene>
    <name evidence="2" type="ORF">D7Z54_02695</name>
</gene>
<evidence type="ECO:0000313" key="3">
    <source>
        <dbReference type="Proteomes" id="UP000275076"/>
    </source>
</evidence>
<name>A0A3R9QWA9_9BACI</name>
<keyword evidence="3" id="KW-1185">Reference proteome</keyword>
<comment type="caution">
    <text evidence="2">The sequence shown here is derived from an EMBL/GenBank/DDBJ whole genome shotgun (WGS) entry which is preliminary data.</text>
</comment>
<evidence type="ECO:0000313" key="2">
    <source>
        <dbReference type="EMBL" id="RSL34765.1"/>
    </source>
</evidence>
<dbReference type="EMBL" id="RBVX01000002">
    <property type="protein sequence ID" value="RSL34765.1"/>
    <property type="molecule type" value="Genomic_DNA"/>
</dbReference>
<dbReference type="OrthoDB" id="9773828at2"/>
<dbReference type="InterPro" id="IPR036812">
    <property type="entry name" value="NAD(P)_OxRdtase_dom_sf"/>
</dbReference>
<feature type="domain" description="NADP-dependent oxidoreductase" evidence="1">
    <location>
        <begin position="12"/>
        <end position="105"/>
    </location>
</feature>
<sequence>MTTRAHTWIEYDLLPWQRERNIPTRAYCPLAQGGSSLQKRMMNNPDVNKMAESHQVKPMQIALAWSIRNGDVLAMPKAVQEQHIYDNAAAAAIELNEEEIKILDRAFPPPRKKMPLDII</sequence>
<dbReference type="PANTHER" id="PTHR43638:SF3">
    <property type="entry name" value="ALDEHYDE REDUCTASE"/>
    <property type="match status" value="1"/>
</dbReference>
<dbReference type="Pfam" id="PF00248">
    <property type="entry name" value="Aldo_ket_red"/>
    <property type="match status" value="1"/>
</dbReference>
<proteinExistence type="predicted"/>